<feature type="binding site" evidence="11">
    <location>
        <position position="340"/>
    </location>
    <ligand>
        <name>NAD(+)</name>
        <dbReference type="ChEBI" id="CHEBI:57540"/>
    </ligand>
</feature>
<keyword evidence="14" id="KW-1185">Reference proteome</keyword>
<feature type="binding site" evidence="11">
    <location>
        <position position="162"/>
    </location>
    <ligand>
        <name>NAD(+)</name>
        <dbReference type="ChEBI" id="CHEBI:57540"/>
    </ligand>
</feature>
<keyword evidence="5 8" id="KW-0560">Oxidoreductase</keyword>
<dbReference type="Gene3D" id="3.40.50.720">
    <property type="entry name" value="NAD(P)-binding Rossmann-like Domain"/>
    <property type="match status" value="2"/>
</dbReference>
<feature type="binding site" evidence="10">
    <location>
        <position position="333"/>
    </location>
    <ligand>
        <name>substrate</name>
    </ligand>
</feature>
<evidence type="ECO:0000256" key="5">
    <source>
        <dbReference type="ARBA" id="ARBA00023002"/>
    </source>
</evidence>
<sequence length="453" mass="48162">MKLTIFGAGYVGLVTGACLAEVGHDVLVCDVDPARVDALKAGRIPIFEPGLEPLVRRNLAAGRLGFTLSAADAVAHSDLVMIAVGTPPAENGDADLGHVLAVGEAIATHMTRPVTVVTKSTVPVGTGDLVEARMRAVLSARGGAEWGDDAVSVVSNPEFLKEGAAVGDFMKPDRIIVGAASERATALMRTLYQPFNRNHDRLMVMDRRSAELTKYAANAMLATKISFMNEMAGLADRLGADIEAVRLGIGADPRIGYHFIYPGAGFGGSCFPKDVRALRRSGEVTGYEMPLVAAVEAVNDRQKHVMFEKLATALGGAEAIRGRTIAVWGLAFKPNTDDMREAPSLRLIDAVLAAGGTVRAYDPAAGTATRALYGERADLVITFDAQEALDGADALCLVTEWQEFRVPDFGAMETRMAGRIIIDGRNLYDPDDLAARGWRYSAIGRPQRVPAAG</sequence>
<dbReference type="GO" id="GO:0006065">
    <property type="term" value="P:UDP-glucuronate biosynthetic process"/>
    <property type="evidence" value="ECO:0007669"/>
    <property type="project" value="UniProtKB-UniPathway"/>
</dbReference>
<dbReference type="GO" id="GO:0000271">
    <property type="term" value="P:polysaccharide biosynthetic process"/>
    <property type="evidence" value="ECO:0007669"/>
    <property type="project" value="InterPro"/>
</dbReference>
<dbReference type="GO" id="GO:0051287">
    <property type="term" value="F:NAD binding"/>
    <property type="evidence" value="ECO:0007669"/>
    <property type="project" value="InterPro"/>
</dbReference>
<dbReference type="EMBL" id="FPKU01000004">
    <property type="protein sequence ID" value="SFZ86653.1"/>
    <property type="molecule type" value="Genomic_DNA"/>
</dbReference>
<reference evidence="13 14" key="1">
    <citation type="submission" date="2016-11" db="EMBL/GenBank/DDBJ databases">
        <authorList>
            <person name="Jaros S."/>
            <person name="Januszkiewicz K."/>
            <person name="Wedrychowicz H."/>
        </authorList>
    </citation>
    <scope>NUCLEOTIDE SEQUENCE [LARGE SCALE GENOMIC DNA]</scope>
    <source>
        <strain evidence="13 14">ATCC 23634</strain>
    </source>
</reference>
<dbReference type="InterPro" id="IPR008927">
    <property type="entry name" value="6-PGluconate_DH-like_C_sf"/>
</dbReference>
<evidence type="ECO:0000256" key="11">
    <source>
        <dbReference type="PIRSR" id="PIRSR500134-3"/>
    </source>
</evidence>
<evidence type="ECO:0000256" key="6">
    <source>
        <dbReference type="ARBA" id="ARBA00023027"/>
    </source>
</evidence>
<dbReference type="Pfam" id="PF03720">
    <property type="entry name" value="UDPG_MGDP_dh_C"/>
    <property type="match status" value="1"/>
</dbReference>
<evidence type="ECO:0000313" key="13">
    <source>
        <dbReference type="EMBL" id="SFZ86653.1"/>
    </source>
</evidence>
<dbReference type="Pfam" id="PF00984">
    <property type="entry name" value="UDPG_MGDP_dh"/>
    <property type="match status" value="1"/>
</dbReference>
<evidence type="ECO:0000256" key="7">
    <source>
        <dbReference type="ARBA" id="ARBA00047473"/>
    </source>
</evidence>
<dbReference type="AlphaFoldDB" id="A0A1K2I2Q3"/>
<dbReference type="InterPro" id="IPR017476">
    <property type="entry name" value="UDP-Glc/GDP-Man"/>
</dbReference>
<evidence type="ECO:0000256" key="10">
    <source>
        <dbReference type="PIRSR" id="PIRSR500134-2"/>
    </source>
</evidence>
<evidence type="ECO:0000256" key="9">
    <source>
        <dbReference type="PIRSR" id="PIRSR500134-1"/>
    </source>
</evidence>
<feature type="binding site" evidence="11">
    <location>
        <position position="273"/>
    </location>
    <ligand>
        <name>NAD(+)</name>
        <dbReference type="ChEBI" id="CHEBI:57540"/>
    </ligand>
</feature>
<protein>
    <recommendedName>
        <fullName evidence="4 8">UDP-glucose 6-dehydrogenase</fullName>
        <ecNumber evidence="3 8">1.1.1.22</ecNumber>
    </recommendedName>
</protein>
<evidence type="ECO:0000256" key="1">
    <source>
        <dbReference type="ARBA" id="ARBA00004701"/>
    </source>
</evidence>
<dbReference type="PIRSF" id="PIRSF500134">
    <property type="entry name" value="UDPglc_DH_bac"/>
    <property type="match status" value="1"/>
</dbReference>
<organism evidence="13 14">
    <name type="scientific">Devosia enhydra</name>
    <dbReference type="NCBI Taxonomy" id="665118"/>
    <lineage>
        <taxon>Bacteria</taxon>
        <taxon>Pseudomonadati</taxon>
        <taxon>Pseudomonadota</taxon>
        <taxon>Alphaproteobacteria</taxon>
        <taxon>Hyphomicrobiales</taxon>
        <taxon>Devosiaceae</taxon>
        <taxon>Devosia</taxon>
    </lineage>
</organism>
<dbReference type="Proteomes" id="UP000183447">
    <property type="component" value="Unassembled WGS sequence"/>
</dbReference>
<dbReference type="SMART" id="SM00984">
    <property type="entry name" value="UDPG_MGDP_dh_C"/>
    <property type="match status" value="1"/>
</dbReference>
<dbReference type="InterPro" id="IPR036291">
    <property type="entry name" value="NAD(P)-bd_dom_sf"/>
</dbReference>
<dbReference type="InterPro" id="IPR014027">
    <property type="entry name" value="UDP-Glc/GDP-Man_DH_C"/>
</dbReference>
<evidence type="ECO:0000313" key="14">
    <source>
        <dbReference type="Proteomes" id="UP000183447"/>
    </source>
</evidence>
<dbReference type="Gene3D" id="1.20.5.100">
    <property type="entry name" value="Cytochrome c1, transmembrane anchor, C-terminal"/>
    <property type="match status" value="1"/>
</dbReference>
<feature type="binding site" evidence="11">
    <location>
        <position position="35"/>
    </location>
    <ligand>
        <name>NAD(+)</name>
        <dbReference type="ChEBI" id="CHEBI:57540"/>
    </ligand>
</feature>
<dbReference type="PANTHER" id="PTHR43750:SF3">
    <property type="entry name" value="UDP-GLUCOSE 6-DEHYDROGENASE TUAD"/>
    <property type="match status" value="1"/>
</dbReference>
<dbReference type="NCBIfam" id="TIGR03026">
    <property type="entry name" value="NDP-sugDHase"/>
    <property type="match status" value="1"/>
</dbReference>
<dbReference type="PROSITE" id="PS51257">
    <property type="entry name" value="PROKAR_LIPOPROTEIN"/>
    <property type="match status" value="1"/>
</dbReference>
<feature type="binding site" evidence="10">
    <location>
        <begin position="259"/>
        <end position="263"/>
    </location>
    <ligand>
        <name>substrate</name>
    </ligand>
</feature>
<gene>
    <name evidence="13" type="ORF">SAMN02983003_3844</name>
</gene>
<dbReference type="EC" id="1.1.1.22" evidence="3 8"/>
<evidence type="ECO:0000256" key="4">
    <source>
        <dbReference type="ARBA" id="ARBA00015132"/>
    </source>
</evidence>
<dbReference type="Pfam" id="PF03721">
    <property type="entry name" value="UDPG_MGDP_dh_N"/>
    <property type="match status" value="1"/>
</dbReference>
<feature type="binding site" evidence="11">
    <location>
        <position position="86"/>
    </location>
    <ligand>
        <name>NAD(+)</name>
        <dbReference type="ChEBI" id="CHEBI:57540"/>
    </ligand>
</feature>
<dbReference type="InterPro" id="IPR001732">
    <property type="entry name" value="UDP-Glc/GDP-Man_DH_N"/>
</dbReference>
<dbReference type="GO" id="GO:0003979">
    <property type="term" value="F:UDP-glucose 6-dehydrogenase activity"/>
    <property type="evidence" value="ECO:0007669"/>
    <property type="project" value="UniProtKB-EC"/>
</dbReference>
<dbReference type="PIRSF" id="PIRSF000124">
    <property type="entry name" value="UDPglc_GDPman_dh"/>
    <property type="match status" value="1"/>
</dbReference>
<feature type="domain" description="UDP-glucose/GDP-mannose dehydrogenase C-terminal" evidence="12">
    <location>
        <begin position="326"/>
        <end position="430"/>
    </location>
</feature>
<feature type="binding site" evidence="10">
    <location>
        <position position="214"/>
    </location>
    <ligand>
        <name>substrate</name>
    </ligand>
</feature>
<dbReference type="SUPFAM" id="SSF48179">
    <property type="entry name" value="6-phosphogluconate dehydrogenase C-terminal domain-like"/>
    <property type="match status" value="1"/>
</dbReference>
<comment type="pathway">
    <text evidence="1">Nucleotide-sugar biosynthesis; UDP-alpha-D-glucuronate biosynthesis; UDP-alpha-D-glucuronate from UDP-alpha-D-glucose: step 1/1.</text>
</comment>
<dbReference type="UniPathway" id="UPA00038">
    <property type="reaction ID" value="UER00491"/>
</dbReference>
<dbReference type="InterPro" id="IPR028357">
    <property type="entry name" value="UDPglc_DH_bac"/>
</dbReference>
<evidence type="ECO:0000256" key="8">
    <source>
        <dbReference type="PIRNR" id="PIRNR000124"/>
    </source>
</evidence>
<feature type="active site" description="Nucleophile" evidence="9">
    <location>
        <position position="270"/>
    </location>
</feature>
<feature type="binding site" evidence="11">
    <location>
        <position position="30"/>
    </location>
    <ligand>
        <name>NAD(+)</name>
        <dbReference type="ChEBI" id="CHEBI:57540"/>
    </ligand>
</feature>
<dbReference type="STRING" id="665118.SAMN02983003_3844"/>
<accession>A0A1K2I2Q3</accession>
<dbReference type="InterPro" id="IPR036220">
    <property type="entry name" value="UDP-Glc/GDP-Man_DH_C_sf"/>
</dbReference>
<feature type="binding site" evidence="10">
    <location>
        <begin position="159"/>
        <end position="162"/>
    </location>
    <ligand>
        <name>substrate</name>
    </ligand>
</feature>
<evidence type="ECO:0000256" key="3">
    <source>
        <dbReference type="ARBA" id="ARBA00012954"/>
    </source>
</evidence>
<dbReference type="OrthoDB" id="9803238at2"/>
<evidence type="ECO:0000259" key="12">
    <source>
        <dbReference type="SMART" id="SM00984"/>
    </source>
</evidence>
<dbReference type="SUPFAM" id="SSF51735">
    <property type="entry name" value="NAD(P)-binding Rossmann-fold domains"/>
    <property type="match status" value="1"/>
</dbReference>
<dbReference type="RefSeq" id="WP_072346547.1">
    <property type="nucleotide sequence ID" value="NZ_FPKU01000004.1"/>
</dbReference>
<proteinExistence type="inferred from homology"/>
<dbReference type="InterPro" id="IPR014026">
    <property type="entry name" value="UDP-Glc/GDP-Man_DH_dimer"/>
</dbReference>
<name>A0A1K2I2Q3_9HYPH</name>
<keyword evidence="6 8" id="KW-0520">NAD</keyword>
<feature type="binding site" evidence="10">
    <location>
        <position position="267"/>
    </location>
    <ligand>
        <name>substrate</name>
    </ligand>
</feature>
<comment type="similarity">
    <text evidence="2 8">Belongs to the UDP-glucose/GDP-mannose dehydrogenase family.</text>
</comment>
<feature type="binding site" evidence="11">
    <location>
        <position position="121"/>
    </location>
    <ligand>
        <name>NAD(+)</name>
        <dbReference type="ChEBI" id="CHEBI:57540"/>
    </ligand>
</feature>
<dbReference type="SUPFAM" id="SSF52413">
    <property type="entry name" value="UDP-glucose/GDP-mannose dehydrogenase C-terminal domain"/>
    <property type="match status" value="1"/>
</dbReference>
<comment type="catalytic activity">
    <reaction evidence="7 8">
        <text>UDP-alpha-D-glucose + 2 NAD(+) + H2O = UDP-alpha-D-glucuronate + 2 NADH + 3 H(+)</text>
        <dbReference type="Rhea" id="RHEA:23596"/>
        <dbReference type="ChEBI" id="CHEBI:15377"/>
        <dbReference type="ChEBI" id="CHEBI:15378"/>
        <dbReference type="ChEBI" id="CHEBI:57540"/>
        <dbReference type="ChEBI" id="CHEBI:57945"/>
        <dbReference type="ChEBI" id="CHEBI:58052"/>
        <dbReference type="ChEBI" id="CHEBI:58885"/>
        <dbReference type="EC" id="1.1.1.22"/>
    </reaction>
</comment>
<dbReference type="PANTHER" id="PTHR43750">
    <property type="entry name" value="UDP-GLUCOSE 6-DEHYDROGENASE TUAD"/>
    <property type="match status" value="1"/>
</dbReference>
<evidence type="ECO:0000256" key="2">
    <source>
        <dbReference type="ARBA" id="ARBA00006601"/>
    </source>
</evidence>